<gene>
    <name evidence="1" type="ORF">P5673_012313</name>
</gene>
<comment type="caution">
    <text evidence="1">The sequence shown here is derived from an EMBL/GenBank/DDBJ whole genome shotgun (WGS) entry which is preliminary data.</text>
</comment>
<keyword evidence="2" id="KW-1185">Reference proteome</keyword>
<protein>
    <submittedName>
        <fullName evidence="1">Uncharacterized protein</fullName>
    </submittedName>
</protein>
<proteinExistence type="predicted"/>
<accession>A0AAD9V7E7</accession>
<dbReference type="EMBL" id="JARQWQ010000023">
    <property type="protein sequence ID" value="KAK2564091.1"/>
    <property type="molecule type" value="Genomic_DNA"/>
</dbReference>
<name>A0AAD9V7E7_ACRCE</name>
<organism evidence="1 2">
    <name type="scientific">Acropora cervicornis</name>
    <name type="common">Staghorn coral</name>
    <dbReference type="NCBI Taxonomy" id="6130"/>
    <lineage>
        <taxon>Eukaryota</taxon>
        <taxon>Metazoa</taxon>
        <taxon>Cnidaria</taxon>
        <taxon>Anthozoa</taxon>
        <taxon>Hexacorallia</taxon>
        <taxon>Scleractinia</taxon>
        <taxon>Astrocoeniina</taxon>
        <taxon>Acroporidae</taxon>
        <taxon>Acropora</taxon>
    </lineage>
</organism>
<reference evidence="1" key="1">
    <citation type="journal article" date="2023" name="G3 (Bethesda)">
        <title>Whole genome assembly and annotation of the endangered Caribbean coral Acropora cervicornis.</title>
        <authorList>
            <person name="Selwyn J.D."/>
            <person name="Vollmer S.V."/>
        </authorList>
    </citation>
    <scope>NUCLEOTIDE SEQUENCE</scope>
    <source>
        <strain evidence="1">K2</strain>
    </source>
</reference>
<dbReference type="Proteomes" id="UP001249851">
    <property type="component" value="Unassembled WGS sequence"/>
</dbReference>
<evidence type="ECO:0000313" key="2">
    <source>
        <dbReference type="Proteomes" id="UP001249851"/>
    </source>
</evidence>
<evidence type="ECO:0000313" key="1">
    <source>
        <dbReference type="EMBL" id="KAK2564091.1"/>
    </source>
</evidence>
<sequence length="596" mass="67971">MTGLSSGQILGFSVNPRTVEKYKKDLADSHTAFLNCFMIMMLDDYHNIHVKKVPQKLQTSTAVHMASSILDIHVGIPSVVRPVNIPLHRPVPVVIQGSTRVCHGGIAPDVVKNIMQDALISMEKTYMQHIHPKMQKIDPAKLIQVYDGTNQDDLATLETCTVLDVFEQDLKSKENYKNAIFYIFNMYQSLETYAKRNILQLPADWPGFYYPKKLIAQGRETRISNIVPEQGPFHVYLNAIEDVVLIFKFFFNEMYKFVSGGILPQKPRPFRCSLCITAALLGWILVRDKVLPKFGLCKSHEFASILYLLDHVVPLTFRSGNMEEYECLMAQLAILFISWQRHHYNKSTLSFLSDLAYQKTFLPEYFRVKLQWLSIITEKKVEVFHSLFQKGTESFNTGPEIQNTARTIGSSGFLSKFKEWFVPLYHRGNSEKNYWAIAGKTAEYLLNLFKEVAANTDKSRERSKTNISIYLKVDYIPRDTYANGKPKGKQLFEFPSFNRNVDLRCFPLSYQNVHHGQIQPDKDTLCDSPTCHSSSKSDIKRLACVHTLHHNCSTPTGTCPICQLPLAGLSLRAGGRGFPPASTSLSLGYFDTRRKY</sequence>
<reference evidence="1" key="2">
    <citation type="journal article" date="2023" name="Science">
        <title>Genomic signatures of disease resistance in endangered staghorn corals.</title>
        <authorList>
            <person name="Vollmer S.V."/>
            <person name="Selwyn J.D."/>
            <person name="Despard B.A."/>
            <person name="Roesel C.L."/>
        </authorList>
    </citation>
    <scope>NUCLEOTIDE SEQUENCE</scope>
    <source>
        <strain evidence="1">K2</strain>
    </source>
</reference>
<dbReference type="AlphaFoldDB" id="A0AAD9V7E7"/>